<protein>
    <submittedName>
        <fullName evidence="3">Uncharacterized protein</fullName>
    </submittedName>
</protein>
<comment type="caution">
    <text evidence="3">The sequence shown here is derived from an EMBL/GenBank/DDBJ whole genome shotgun (WGS) entry which is preliminary data.</text>
</comment>
<reference evidence="3 4" key="1">
    <citation type="journal article" date="2024" name="Commun. Biol.">
        <title>Comparative genomic analysis of thermophilic fungi reveals convergent evolutionary adaptations and gene losses.</title>
        <authorList>
            <person name="Steindorff A.S."/>
            <person name="Aguilar-Pontes M.V."/>
            <person name="Robinson A.J."/>
            <person name="Andreopoulos B."/>
            <person name="LaButti K."/>
            <person name="Kuo A."/>
            <person name="Mondo S."/>
            <person name="Riley R."/>
            <person name="Otillar R."/>
            <person name="Haridas S."/>
            <person name="Lipzen A."/>
            <person name="Grimwood J."/>
            <person name="Schmutz J."/>
            <person name="Clum A."/>
            <person name="Reid I.D."/>
            <person name="Moisan M.C."/>
            <person name="Butler G."/>
            <person name="Nguyen T.T.M."/>
            <person name="Dewar K."/>
            <person name="Conant G."/>
            <person name="Drula E."/>
            <person name="Henrissat B."/>
            <person name="Hansel C."/>
            <person name="Singer S."/>
            <person name="Hutchinson M.I."/>
            <person name="de Vries R.P."/>
            <person name="Natvig D.O."/>
            <person name="Powell A.J."/>
            <person name="Tsang A."/>
            <person name="Grigoriev I.V."/>
        </authorList>
    </citation>
    <scope>NUCLEOTIDE SEQUENCE [LARGE SCALE GENOMIC DNA]</scope>
    <source>
        <strain evidence="3 4">CBS 494.80</strain>
    </source>
</reference>
<organism evidence="3 4">
    <name type="scientific">Oculimacula yallundae</name>
    <dbReference type="NCBI Taxonomy" id="86028"/>
    <lineage>
        <taxon>Eukaryota</taxon>
        <taxon>Fungi</taxon>
        <taxon>Dikarya</taxon>
        <taxon>Ascomycota</taxon>
        <taxon>Pezizomycotina</taxon>
        <taxon>Leotiomycetes</taxon>
        <taxon>Helotiales</taxon>
        <taxon>Ploettnerulaceae</taxon>
        <taxon>Oculimacula</taxon>
    </lineage>
</organism>
<keyword evidence="2" id="KW-0472">Membrane</keyword>
<sequence>MESHTTILIVLLVLFLFIVAWVFFGKIVVLKVAEYMAYNQDAYEAEAAAAAERAEKRAAKIAAKEEAAQKAEEERALKEAAAMCPNCKVHHGPPSAVSDITDYLDCCDRHKKAPHKTVFSVASTESTV</sequence>
<evidence type="ECO:0000256" key="2">
    <source>
        <dbReference type="SAM" id="Phobius"/>
    </source>
</evidence>
<name>A0ABR4C2T7_9HELO</name>
<dbReference type="Proteomes" id="UP001595075">
    <property type="component" value="Unassembled WGS sequence"/>
</dbReference>
<gene>
    <name evidence="3" type="ORF">VTL71DRAFT_4752</name>
</gene>
<feature type="coiled-coil region" evidence="1">
    <location>
        <begin position="51"/>
        <end position="83"/>
    </location>
</feature>
<feature type="transmembrane region" description="Helical" evidence="2">
    <location>
        <begin position="6"/>
        <end position="29"/>
    </location>
</feature>
<keyword evidence="1" id="KW-0175">Coiled coil</keyword>
<evidence type="ECO:0000313" key="4">
    <source>
        <dbReference type="Proteomes" id="UP001595075"/>
    </source>
</evidence>
<keyword evidence="2" id="KW-1133">Transmembrane helix</keyword>
<evidence type="ECO:0000256" key="1">
    <source>
        <dbReference type="SAM" id="Coils"/>
    </source>
</evidence>
<evidence type="ECO:0000313" key="3">
    <source>
        <dbReference type="EMBL" id="KAL2064258.1"/>
    </source>
</evidence>
<keyword evidence="4" id="KW-1185">Reference proteome</keyword>
<dbReference type="EMBL" id="JAZHXI010000014">
    <property type="protein sequence ID" value="KAL2064258.1"/>
    <property type="molecule type" value="Genomic_DNA"/>
</dbReference>
<proteinExistence type="predicted"/>
<keyword evidence="2" id="KW-0812">Transmembrane</keyword>
<accession>A0ABR4C2T7</accession>